<dbReference type="EMBL" id="SOCE01000001">
    <property type="protein sequence ID" value="TDU90029.1"/>
    <property type="molecule type" value="Genomic_DNA"/>
</dbReference>
<gene>
    <name evidence="1" type="ORF">EV138_3611</name>
</gene>
<dbReference type="OrthoDB" id="7942934at2"/>
<name>A0A4R7TE17_9ACTN</name>
<protein>
    <submittedName>
        <fullName evidence="1">Uncharacterized protein</fullName>
    </submittedName>
</protein>
<evidence type="ECO:0000313" key="1">
    <source>
        <dbReference type="EMBL" id="TDU90029.1"/>
    </source>
</evidence>
<sequence length="292" mass="31887">MSDVTERIWRRLPTGSREALIDGLSQSELQSALLDVSRARAAKVTPARVMQRWRQDRFVQLSTVDPRQLVKTQTMLWDRLPDKFAGVELSPLTPLGTCSAIATVDQNKVVTTNRGTEVASDPTNELAIEAAVRRKAGLARVDLATCQRVVRAQAVDAPGMFAHFELFALVSSTRDTGSGRAEAEMLLDHLGFWAEVLGDRAELTFTTLAPTAVRERIDDTVRPELKVDFVEDPERTKGSNYYAGIALGIGQAGAELGDGGFTRWTADLLGDAKERCLISCVSTERLTALNAA</sequence>
<accession>A0A4R7TE17</accession>
<keyword evidence="2" id="KW-1185">Reference proteome</keyword>
<organism evidence="1 2">
    <name type="scientific">Kribbella voronezhensis</name>
    <dbReference type="NCBI Taxonomy" id="2512212"/>
    <lineage>
        <taxon>Bacteria</taxon>
        <taxon>Bacillati</taxon>
        <taxon>Actinomycetota</taxon>
        <taxon>Actinomycetes</taxon>
        <taxon>Propionibacteriales</taxon>
        <taxon>Kribbellaceae</taxon>
        <taxon>Kribbella</taxon>
    </lineage>
</organism>
<proteinExistence type="predicted"/>
<evidence type="ECO:0000313" key="2">
    <source>
        <dbReference type="Proteomes" id="UP000295151"/>
    </source>
</evidence>
<dbReference type="Proteomes" id="UP000295151">
    <property type="component" value="Unassembled WGS sequence"/>
</dbReference>
<reference evidence="1 2" key="1">
    <citation type="submission" date="2019-03" db="EMBL/GenBank/DDBJ databases">
        <title>Genomic Encyclopedia of Type Strains, Phase III (KMG-III): the genomes of soil and plant-associated and newly described type strains.</title>
        <authorList>
            <person name="Whitman W."/>
        </authorList>
    </citation>
    <scope>NUCLEOTIDE SEQUENCE [LARGE SCALE GENOMIC DNA]</scope>
    <source>
        <strain evidence="1 2">VKM Ac-2575</strain>
    </source>
</reference>
<dbReference type="RefSeq" id="WP_133980003.1">
    <property type="nucleotide sequence ID" value="NZ_SOCE01000001.1"/>
</dbReference>
<comment type="caution">
    <text evidence="1">The sequence shown here is derived from an EMBL/GenBank/DDBJ whole genome shotgun (WGS) entry which is preliminary data.</text>
</comment>
<dbReference type="AlphaFoldDB" id="A0A4R7TE17"/>